<evidence type="ECO:0000313" key="3">
    <source>
        <dbReference type="EMBL" id="QWG05353.1"/>
    </source>
</evidence>
<feature type="domain" description="CBM-cenC" evidence="2">
    <location>
        <begin position="335"/>
        <end position="458"/>
    </location>
</feature>
<evidence type="ECO:0000259" key="2">
    <source>
        <dbReference type="Pfam" id="PF02018"/>
    </source>
</evidence>
<dbReference type="Pfam" id="PF02018">
    <property type="entry name" value="CBM_4_9"/>
    <property type="match status" value="1"/>
</dbReference>
<keyword evidence="4" id="KW-1185">Reference proteome</keyword>
<dbReference type="EMBL" id="CP076133">
    <property type="protein sequence ID" value="QWG05353.1"/>
    <property type="molecule type" value="Genomic_DNA"/>
</dbReference>
<accession>A0AAX1NCR1</accession>
<organism evidence="3 4">
    <name type="scientific">Flammeovirga yaeyamensis</name>
    <dbReference type="NCBI Taxonomy" id="367791"/>
    <lineage>
        <taxon>Bacteria</taxon>
        <taxon>Pseudomonadati</taxon>
        <taxon>Bacteroidota</taxon>
        <taxon>Cytophagia</taxon>
        <taxon>Cytophagales</taxon>
        <taxon>Flammeovirgaceae</taxon>
        <taxon>Flammeovirga</taxon>
    </lineage>
</organism>
<dbReference type="KEGG" id="fya:KMW28_23310"/>
<evidence type="ECO:0000256" key="1">
    <source>
        <dbReference type="ARBA" id="ARBA00022801"/>
    </source>
</evidence>
<dbReference type="SUPFAM" id="SSF49785">
    <property type="entry name" value="Galactose-binding domain-like"/>
    <property type="match status" value="1"/>
</dbReference>
<sequence length="504" mass="55664">MKLLKNICVGAMAFAAALTSCQKDDVVPHGDFQDVAIFSSYQGQITVEVNNQIAIADGSKGYSSRKWSIPAPNYFINNNDSVLDEETAYVKFMEVGDVPLKIEWQFPDSTGIRDHDSLFIVNVLDTITTKIAVTKVEGNYSVKDGKYVIEAGSIVTMTDTSSGSPDTFEWLLEGEDESLVTKTVEVQYKKLGKFDVGLVSSRAEPFGRPDSLVMVDFIEVIPSTLPVLMTEANETNLPGVVQLQFSREMNVVDETQIPAFSVKVNGTDDAVIKSIQLNPADASIIELHLEQDLLNSQTATVSYDASVGTVESSDFVKLDTFTDENVNIFLVNLLTVNTSFEDGTIAPFGDPYNIKGNTYLSNTSSDAQEGSNSLMVKMDAGTNSQIGQNEGFFKIEKGKTYALEFWVKVVSNPAGNNFEMTWRMQPAAGWSDGYKQWLGRCCTDALKPENEGTWQKITILTDKQAPEDWEEAKLHFQPGCGDAGEVEMLFDNFKFYEYEVPPVN</sequence>
<dbReference type="Proteomes" id="UP000678679">
    <property type="component" value="Chromosome 2"/>
</dbReference>
<keyword evidence="1" id="KW-0378">Hydrolase</keyword>
<dbReference type="InterPro" id="IPR003305">
    <property type="entry name" value="CenC_carb-bd"/>
</dbReference>
<protein>
    <submittedName>
        <fullName evidence="3">Carbohydrate binding domain-containing protein</fullName>
    </submittedName>
</protein>
<dbReference type="GO" id="GO:0016798">
    <property type="term" value="F:hydrolase activity, acting on glycosyl bonds"/>
    <property type="evidence" value="ECO:0007669"/>
    <property type="project" value="InterPro"/>
</dbReference>
<dbReference type="AlphaFoldDB" id="A0AAX1NCR1"/>
<gene>
    <name evidence="3" type="ORF">KMW28_23310</name>
</gene>
<dbReference type="PROSITE" id="PS51257">
    <property type="entry name" value="PROKAR_LIPOPROTEIN"/>
    <property type="match status" value="1"/>
</dbReference>
<name>A0AAX1NCR1_9BACT</name>
<dbReference type="RefSeq" id="WP_169661990.1">
    <property type="nucleotide sequence ID" value="NZ_CP076133.1"/>
</dbReference>
<dbReference type="Gene3D" id="2.60.120.260">
    <property type="entry name" value="Galactose-binding domain-like"/>
    <property type="match status" value="1"/>
</dbReference>
<evidence type="ECO:0000313" key="4">
    <source>
        <dbReference type="Proteomes" id="UP000678679"/>
    </source>
</evidence>
<reference evidence="3 4" key="1">
    <citation type="submission" date="2021-05" db="EMBL/GenBank/DDBJ databases">
        <title>Comparative genomic studies on the polysaccharide-degrading batcterial strains of the Flammeovirga genus.</title>
        <authorList>
            <person name="Zewei F."/>
            <person name="Zheng Z."/>
            <person name="Yu L."/>
            <person name="Ruyue G."/>
            <person name="Yanhong M."/>
            <person name="Yuanyuan C."/>
            <person name="Jingyan G."/>
            <person name="Wenjun H."/>
        </authorList>
    </citation>
    <scope>NUCLEOTIDE SEQUENCE [LARGE SCALE GENOMIC DNA]</scope>
    <source>
        <strain evidence="3 4">NBRC:100898</strain>
    </source>
</reference>
<proteinExistence type="predicted"/>
<dbReference type="InterPro" id="IPR008979">
    <property type="entry name" value="Galactose-bd-like_sf"/>
</dbReference>